<evidence type="ECO:0000313" key="4">
    <source>
        <dbReference type="EMBL" id="SOD98550.1"/>
    </source>
</evidence>
<dbReference type="InterPro" id="IPR005094">
    <property type="entry name" value="Endonuclease_MobA/VirD2"/>
</dbReference>
<name>A0A286GSR0_9PROT</name>
<dbReference type="EMBL" id="OCNJ01000008">
    <property type="protein sequence ID" value="SOD98550.1"/>
    <property type="molecule type" value="Genomic_DNA"/>
</dbReference>
<evidence type="ECO:0000259" key="2">
    <source>
        <dbReference type="Pfam" id="PF03432"/>
    </source>
</evidence>
<evidence type="ECO:0000256" key="1">
    <source>
        <dbReference type="SAM" id="MobiDB-lite"/>
    </source>
</evidence>
<dbReference type="InterPro" id="IPR054462">
    <property type="entry name" value="TraI_M"/>
</dbReference>
<evidence type="ECO:0000259" key="3">
    <source>
        <dbReference type="Pfam" id="PF22863"/>
    </source>
</evidence>
<feature type="domain" description="MobA/VirD2-like nuclease" evidence="2">
    <location>
        <begin position="41"/>
        <end position="159"/>
    </location>
</feature>
<dbReference type="AlphaFoldDB" id="A0A286GSR0"/>
<dbReference type="Proteomes" id="UP000219621">
    <property type="component" value="Unassembled WGS sequence"/>
</dbReference>
<dbReference type="InterPro" id="IPR049751">
    <property type="entry name" value="TraI/MobA_relaxases"/>
</dbReference>
<dbReference type="NCBIfam" id="NF041893">
    <property type="entry name" value="TraI_MobP_relax"/>
    <property type="match status" value="1"/>
</dbReference>
<feature type="domain" description="TraI-like middle" evidence="3">
    <location>
        <begin position="178"/>
        <end position="266"/>
    </location>
</feature>
<accession>A0A286GSR0</accession>
<keyword evidence="5" id="KW-1185">Reference proteome</keyword>
<proteinExistence type="predicted"/>
<dbReference type="PANTHER" id="PTHR48125">
    <property type="entry name" value="LP07818P1"/>
    <property type="match status" value="1"/>
</dbReference>
<sequence length="978" mass="104779">MIAKKIARRPEVADDFTHLAEYIAAAREEGEKLDRFWIANCDAGTELADLDAALAEIEAVRHLSAPAGDKTYHLVVSVRPDDRERLDGTALKDIAATFADALGFAEHQYVAGSHINTDNFHLHIAFNRVHPQTLKLHAPFKDFKALEKASRALEKKYGLAIDRGMSDPKPEATLSPGARDFEANTWQQSFQRHVLEHRDEILDELKTATDWQDVHSVLARYNIRLKPHGAGLVLTDPTGRQTMKASALHRSCGKTALERRFGRFQAARFADQSTGGDRPANDEPPPAAPANDGAPDAPPAPDTAQPTLPPAPPVSITHVAGAPEPPRDGLNLPPLPTPRPVARYTPRPLLRRPGIAPLWRAYLAQRGRKRPTLVGKVARNWKAFLMMEAYDDPFAFVVLMAHQEALAVLLGEAEPAPPKPVSPEISSILARWRAAGRWQDAPASPWLKERTRVSADTRIDEAGNLVIPFREASGLLQGLRLLDGAGQQLDIGAVGGATMHVIDPRRQIGPGAAIVVTTDYEAAVAIRRATRAPVVVAPSEADLPAVIAALDRQHGGIRPILAATSPKVTVPVSCPRILLPEKRPGHVLRSLFAAELGDLAIAAWDATTDWATPKTSLWLKDRGVPGFGVRSTTDGSIAVPLRTLAGRIEDVLLIDQAGAGRRIVGADAPKPLVHVIDPRNRLGSGPVVITTGYAEAAALHRATAAPVVTAADAADWPAIAKALKDKHPEARIVLALPPAHAAAAAEPAAELGLTVVAEDLANRTRPEHAKDLRRLFASSLDDQVFLRWDAARPATRDDIATYPWLAAGRIIAAARIDDAGDILLPLRDADLRHAGLLVVDAEGRERWRLDDLPADAAKSLIHVLGGWLGGKDGGPLVVADSLPTALALHRETKAPVVQAAGDLSATVDALRKRFPERRVLVAAAASAPLPAAVKAVTLALPARADNSDHRRQVQVAVTAAGLEPRGLQNGRAKGAGLD</sequence>
<dbReference type="Pfam" id="PF03432">
    <property type="entry name" value="Relaxase"/>
    <property type="match status" value="1"/>
</dbReference>
<feature type="region of interest" description="Disordered" evidence="1">
    <location>
        <begin position="269"/>
        <end position="345"/>
    </location>
</feature>
<dbReference type="PANTHER" id="PTHR48125:SF10">
    <property type="entry name" value="OS12G0136300 PROTEIN"/>
    <property type="match status" value="1"/>
</dbReference>
<feature type="compositionally biased region" description="Pro residues" evidence="1">
    <location>
        <begin position="296"/>
        <end position="313"/>
    </location>
</feature>
<gene>
    <name evidence="4" type="ORF">SAMN05421508_1086</name>
</gene>
<dbReference type="Pfam" id="PF22863">
    <property type="entry name" value="TraI_middle"/>
    <property type="match status" value="1"/>
</dbReference>
<protein>
    <submittedName>
        <fullName evidence="4">Relaxase/Mobilisation nuclease domain-containing protein</fullName>
    </submittedName>
</protein>
<dbReference type="RefSeq" id="WP_097280416.1">
    <property type="nucleotide sequence ID" value="NZ_OCNJ01000008.1"/>
</dbReference>
<organism evidence="4 5">
    <name type="scientific">Caenispirillum bisanense</name>
    <dbReference type="NCBI Taxonomy" id="414052"/>
    <lineage>
        <taxon>Bacteria</taxon>
        <taxon>Pseudomonadati</taxon>
        <taxon>Pseudomonadota</taxon>
        <taxon>Alphaproteobacteria</taxon>
        <taxon>Rhodospirillales</taxon>
        <taxon>Novispirillaceae</taxon>
        <taxon>Caenispirillum</taxon>
    </lineage>
</organism>
<reference evidence="4 5" key="1">
    <citation type="submission" date="2017-09" db="EMBL/GenBank/DDBJ databases">
        <authorList>
            <person name="Ehlers B."/>
            <person name="Leendertz F.H."/>
        </authorList>
    </citation>
    <scope>NUCLEOTIDE SEQUENCE [LARGE SCALE GENOMIC DNA]</scope>
    <source>
        <strain evidence="4 5">USBA 140</strain>
    </source>
</reference>
<evidence type="ECO:0000313" key="5">
    <source>
        <dbReference type="Proteomes" id="UP000219621"/>
    </source>
</evidence>